<evidence type="ECO:0000313" key="2">
    <source>
        <dbReference type="Proteomes" id="UP000078541"/>
    </source>
</evidence>
<organism evidence="1 2">
    <name type="scientific">Trachymyrmex septentrionalis</name>
    <dbReference type="NCBI Taxonomy" id="34720"/>
    <lineage>
        <taxon>Eukaryota</taxon>
        <taxon>Metazoa</taxon>
        <taxon>Ecdysozoa</taxon>
        <taxon>Arthropoda</taxon>
        <taxon>Hexapoda</taxon>
        <taxon>Insecta</taxon>
        <taxon>Pterygota</taxon>
        <taxon>Neoptera</taxon>
        <taxon>Endopterygota</taxon>
        <taxon>Hymenoptera</taxon>
        <taxon>Apocrita</taxon>
        <taxon>Aculeata</taxon>
        <taxon>Formicoidea</taxon>
        <taxon>Formicidae</taxon>
        <taxon>Myrmicinae</taxon>
        <taxon>Trachymyrmex</taxon>
    </lineage>
</organism>
<dbReference type="GO" id="GO:0003676">
    <property type="term" value="F:nucleic acid binding"/>
    <property type="evidence" value="ECO:0007669"/>
    <property type="project" value="InterPro"/>
</dbReference>
<dbReference type="InterPro" id="IPR052709">
    <property type="entry name" value="Transposase-MT_Hybrid"/>
</dbReference>
<evidence type="ECO:0000313" key="1">
    <source>
        <dbReference type="EMBL" id="KYN35651.1"/>
    </source>
</evidence>
<sequence length="139" mass="16403">MTQSAETLRHADRTLQDSDDKTRINTVAWNVDTVRHENMTRDTLTLNDEAVALADTIKLPQLLIELFKQHLKKKRYELLPHPVYSPDLAPCNYFLFPNLKNLVRQDRRLKVRELADMCLAMFRSNKAKFLRRFITMDET</sequence>
<dbReference type="Proteomes" id="UP000078541">
    <property type="component" value="Unassembled WGS sequence"/>
</dbReference>
<evidence type="ECO:0008006" key="3">
    <source>
        <dbReference type="Google" id="ProtNLM"/>
    </source>
</evidence>
<dbReference type="Gene3D" id="3.30.420.10">
    <property type="entry name" value="Ribonuclease H-like superfamily/Ribonuclease H"/>
    <property type="match status" value="1"/>
</dbReference>
<dbReference type="AlphaFoldDB" id="A0A151JTX0"/>
<dbReference type="PANTHER" id="PTHR46060">
    <property type="entry name" value="MARINER MOS1 TRANSPOSASE-LIKE PROTEIN"/>
    <property type="match status" value="1"/>
</dbReference>
<gene>
    <name evidence="1" type="ORF">ALC56_10008</name>
</gene>
<dbReference type="EMBL" id="KQ981803">
    <property type="protein sequence ID" value="KYN35651.1"/>
    <property type="molecule type" value="Genomic_DNA"/>
</dbReference>
<protein>
    <recommendedName>
        <fullName evidence="3">Histone-lysine N-methyltransferase SETMAR</fullName>
    </recommendedName>
</protein>
<keyword evidence="2" id="KW-1185">Reference proteome</keyword>
<name>A0A151JTX0_9HYME</name>
<reference evidence="1 2" key="1">
    <citation type="submission" date="2016-03" db="EMBL/GenBank/DDBJ databases">
        <title>Trachymyrmex septentrionalis WGS genome.</title>
        <authorList>
            <person name="Nygaard S."/>
            <person name="Hu H."/>
            <person name="Boomsma J."/>
            <person name="Zhang G."/>
        </authorList>
    </citation>
    <scope>NUCLEOTIDE SEQUENCE [LARGE SCALE GENOMIC DNA]</scope>
    <source>
        <strain evidence="1">Tsep2-gDNA-1</strain>
        <tissue evidence="1">Whole body</tissue>
    </source>
</reference>
<proteinExistence type="predicted"/>
<accession>A0A151JTX0</accession>
<dbReference type="PANTHER" id="PTHR46060:SF1">
    <property type="entry name" value="MARINER MOS1 TRANSPOSASE-LIKE PROTEIN"/>
    <property type="match status" value="1"/>
</dbReference>
<dbReference type="InterPro" id="IPR036397">
    <property type="entry name" value="RNaseH_sf"/>
</dbReference>